<gene>
    <name evidence="2" type="ORF">IAD17_01465</name>
</gene>
<evidence type="ECO:0000256" key="1">
    <source>
        <dbReference type="SAM" id="Coils"/>
    </source>
</evidence>
<comment type="caution">
    <text evidence="2">The sequence shown here is derived from an EMBL/GenBank/DDBJ whole genome shotgun (WGS) entry which is preliminary data.</text>
</comment>
<reference evidence="2" key="1">
    <citation type="submission" date="2020-10" db="EMBL/GenBank/DDBJ databases">
        <authorList>
            <person name="Gilroy R."/>
        </authorList>
    </citation>
    <scope>NUCLEOTIDE SEQUENCE</scope>
    <source>
        <strain evidence="2">ChiHjej12B11-29160</strain>
    </source>
</reference>
<accession>A0A9D1HVM8</accession>
<feature type="coiled-coil region" evidence="1">
    <location>
        <begin position="6"/>
        <end position="33"/>
    </location>
</feature>
<evidence type="ECO:0000313" key="2">
    <source>
        <dbReference type="EMBL" id="HIU23581.1"/>
    </source>
</evidence>
<reference evidence="2" key="2">
    <citation type="journal article" date="2021" name="PeerJ">
        <title>Extensive microbial diversity within the chicken gut microbiome revealed by metagenomics and culture.</title>
        <authorList>
            <person name="Gilroy R."/>
            <person name="Ravi A."/>
            <person name="Getino M."/>
            <person name="Pursley I."/>
            <person name="Horton D.L."/>
            <person name="Alikhan N.F."/>
            <person name="Baker D."/>
            <person name="Gharbi K."/>
            <person name="Hall N."/>
            <person name="Watson M."/>
            <person name="Adriaenssens E.M."/>
            <person name="Foster-Nyarko E."/>
            <person name="Jarju S."/>
            <person name="Secka A."/>
            <person name="Antonio M."/>
            <person name="Oren A."/>
            <person name="Chaudhuri R.R."/>
            <person name="La Ragione R."/>
            <person name="Hildebrand F."/>
            <person name="Pallen M.J."/>
        </authorList>
    </citation>
    <scope>NUCLEOTIDE SEQUENCE</scope>
    <source>
        <strain evidence="2">ChiHjej12B11-29160</strain>
    </source>
</reference>
<name>A0A9D1HVM8_9ACTN</name>
<proteinExistence type="predicted"/>
<keyword evidence="1" id="KW-0175">Coiled coil</keyword>
<dbReference type="EMBL" id="DVMQ01000005">
    <property type="protein sequence ID" value="HIU23581.1"/>
    <property type="molecule type" value="Genomic_DNA"/>
</dbReference>
<protein>
    <submittedName>
        <fullName evidence="2">Uncharacterized protein</fullName>
    </submittedName>
</protein>
<evidence type="ECO:0000313" key="3">
    <source>
        <dbReference type="Proteomes" id="UP000824078"/>
    </source>
</evidence>
<organism evidence="2 3">
    <name type="scientific">Candidatus Coprovicinus avistercoris</name>
    <dbReference type="NCBI Taxonomy" id="2840754"/>
    <lineage>
        <taxon>Bacteria</taxon>
        <taxon>Bacillati</taxon>
        <taxon>Actinomycetota</taxon>
        <taxon>Coriobacteriia</taxon>
        <taxon>Coriobacteriales</taxon>
        <taxon>Coriobacteriaceae</taxon>
        <taxon>Coriobacteriaceae incertae sedis</taxon>
        <taxon>Candidatus Coprovicinus</taxon>
    </lineage>
</organism>
<dbReference type="Proteomes" id="UP000824078">
    <property type="component" value="Unassembled WGS sequence"/>
</dbReference>
<sequence length="336" mass="38797">MATLIRDKYEAHKAEVNERFDQLKANEEELNRIFAEIYNMVGEVPIEVEDKYVSVTRIFDVATEVPESFKGNRYVRTRQDEVRSLVSYAVGCMFGRYSLDVDGLVLANQGDSIKEYLAQVPNPTYMPDEDGILPITDDEFFPDDIVDKFVQFVSTAYGEETLEENLHYISDALYGDVVARAKAEGKRPSKDITGTPKEVIRHYFLKDFFADHCQTYNKRPIYWLIDSGKKNAFKALIYTHRYTPDLLARVRTDYVHVQQDRYRGQIERLREEESTTSGAAHARITRELKTLSDQVAELQTFEEKLHHLADQMIPLDLDDGVKVNYAKLQDVLAKIK</sequence>
<dbReference type="AlphaFoldDB" id="A0A9D1HVM8"/>